<dbReference type="STRING" id="1442369.A0A0D2FBE2"/>
<protein>
    <submittedName>
        <fullName evidence="3">Rhinocladiella mackenziei CBS 650.93 unplaced genomic scaffold supercont1.13, whole genome shotgun sequence</fullName>
    </submittedName>
</protein>
<evidence type="ECO:0000313" key="3">
    <source>
        <dbReference type="EMBL" id="KIW99416.1"/>
    </source>
</evidence>
<keyword evidence="1" id="KW-0175">Coiled coil</keyword>
<evidence type="ECO:0000313" key="4">
    <source>
        <dbReference type="Proteomes" id="UP000053617"/>
    </source>
</evidence>
<dbReference type="AlphaFoldDB" id="A0A0D2FBE2"/>
<dbReference type="OrthoDB" id="4160598at2759"/>
<dbReference type="GeneID" id="25299475"/>
<reference evidence="3 4" key="1">
    <citation type="submission" date="2015-01" db="EMBL/GenBank/DDBJ databases">
        <title>The Genome Sequence of Rhinocladiella mackenzie CBS 650.93.</title>
        <authorList>
            <consortium name="The Broad Institute Genomics Platform"/>
            <person name="Cuomo C."/>
            <person name="de Hoog S."/>
            <person name="Gorbushina A."/>
            <person name="Stielow B."/>
            <person name="Teixiera M."/>
            <person name="Abouelleil A."/>
            <person name="Chapman S.B."/>
            <person name="Priest M."/>
            <person name="Young S.K."/>
            <person name="Wortman J."/>
            <person name="Nusbaum C."/>
            <person name="Birren B."/>
        </authorList>
    </citation>
    <scope>NUCLEOTIDE SEQUENCE [LARGE SCALE GENOMIC DNA]</scope>
    <source>
        <strain evidence="3 4">CBS 650.93</strain>
    </source>
</reference>
<dbReference type="VEuPathDB" id="FungiDB:Z518_11404"/>
<name>A0A0D2FBE2_9EURO</name>
<keyword evidence="4" id="KW-1185">Reference proteome</keyword>
<feature type="compositionally biased region" description="Low complexity" evidence="2">
    <location>
        <begin position="1"/>
        <end position="11"/>
    </location>
</feature>
<sequence length="775" mass="87763">MPKSSDTSGPSRDPRRRTRTTSYNNAEPAMTLNRGAERDNSGANTPRKNQSTNDEIAASTLSDFGDLPKSILTLLSNVIDSALAKRKTSYLETEAKTAQAEYDRSQKTSAQFPIVIEQAFQRKKKIDSICESAKTELRASRAAENISAQDLVRLLVDAVARDTQRLLTTQISTLQRDLDNLRSQHDSKNEGTDLAASRIANLVAENERIRTHLNVLQDKMKQMEEELRELRSVRRSDIGTSDALVDELRKETAEQVQKVRNEFKSLDELPDRLDRLHKSTYLKEETIRNRCQAVETNLATLLKETSQDMAEQAALRSQLSDIQYGLERVKTSSADLQVGTNTLRNEVGNLQKSSEAQSDKVHTLQRFLEKQHEELQSFESALAGAKSEMSKSFASHTDAAANALASRMDDKFEKFTTEVDRANNARDALIVEDIKRTERDLRAKFESIQQQLMEVEKGSKSRLDVPQLSNEHLQTLESAAALVPRIRELESQLETLRKGLEKQVHLSQWQSHRFDNLTSETLARQMIGVVAPTLPKFEQGLGKVEAEVQNLRSRLEQPSHMAEEFTAEQDERLRALEENIDGARTHARSNYDSLVREFRKTRDNIVNDIKKLQMSHTRSIKNYSKYHASTNKKLDEIETYLEDLRPQLGKSSSAEAVSPTSTEWAALVSKRTLQTTPDRLKPKASNRSRRKTSFLSHESNGSITGHHSSHKSDVVNAEEEGSVLIQMFQKPRQSEDTVRPPAKRRRSGSPEVDNLSTVESDDSVRAPQRRRERRP</sequence>
<feature type="compositionally biased region" description="Basic residues" evidence="2">
    <location>
        <begin position="682"/>
        <end position="692"/>
    </location>
</feature>
<dbReference type="Proteomes" id="UP000053617">
    <property type="component" value="Unassembled WGS sequence"/>
</dbReference>
<feature type="region of interest" description="Disordered" evidence="2">
    <location>
        <begin position="1"/>
        <end position="53"/>
    </location>
</feature>
<evidence type="ECO:0000256" key="2">
    <source>
        <dbReference type="SAM" id="MobiDB-lite"/>
    </source>
</evidence>
<dbReference type="HOGENOM" id="CLU_346467_0_0_1"/>
<gene>
    <name evidence="3" type="ORF">Z518_11404</name>
</gene>
<feature type="compositionally biased region" description="Polar residues" evidence="2">
    <location>
        <begin position="693"/>
        <end position="706"/>
    </location>
</feature>
<feature type="coiled-coil region" evidence="1">
    <location>
        <begin position="164"/>
        <end position="269"/>
    </location>
</feature>
<organism evidence="3 4">
    <name type="scientific">Rhinocladiella mackenziei CBS 650.93</name>
    <dbReference type="NCBI Taxonomy" id="1442369"/>
    <lineage>
        <taxon>Eukaryota</taxon>
        <taxon>Fungi</taxon>
        <taxon>Dikarya</taxon>
        <taxon>Ascomycota</taxon>
        <taxon>Pezizomycotina</taxon>
        <taxon>Eurotiomycetes</taxon>
        <taxon>Chaetothyriomycetidae</taxon>
        <taxon>Chaetothyriales</taxon>
        <taxon>Herpotrichiellaceae</taxon>
        <taxon>Rhinocladiella</taxon>
    </lineage>
</organism>
<proteinExistence type="predicted"/>
<evidence type="ECO:0000256" key="1">
    <source>
        <dbReference type="SAM" id="Coils"/>
    </source>
</evidence>
<dbReference type="EMBL" id="KN847487">
    <property type="protein sequence ID" value="KIW99416.1"/>
    <property type="molecule type" value="Genomic_DNA"/>
</dbReference>
<feature type="region of interest" description="Disordered" evidence="2">
    <location>
        <begin position="668"/>
        <end position="775"/>
    </location>
</feature>
<dbReference type="RefSeq" id="XP_013266553.1">
    <property type="nucleotide sequence ID" value="XM_013411099.1"/>
</dbReference>
<accession>A0A0D2FBE2</accession>
<feature type="compositionally biased region" description="Polar residues" evidence="2">
    <location>
        <begin position="41"/>
        <end position="53"/>
    </location>
</feature>